<dbReference type="Proteomes" id="UP001325248">
    <property type="component" value="Chromosome"/>
</dbReference>
<dbReference type="EMBL" id="CP136422">
    <property type="protein sequence ID" value="WPX73037.1"/>
    <property type="molecule type" value="Genomic_DNA"/>
</dbReference>
<organism evidence="3 4">
    <name type="scientific">Blautia producta</name>
    <dbReference type="NCBI Taxonomy" id="33035"/>
    <lineage>
        <taxon>Bacteria</taxon>
        <taxon>Bacillati</taxon>
        <taxon>Bacillota</taxon>
        <taxon>Clostridia</taxon>
        <taxon>Lachnospirales</taxon>
        <taxon>Lachnospiraceae</taxon>
        <taxon>Blautia</taxon>
    </lineage>
</organism>
<sequence length="270" mass="31934">MRLHELYHLIGLQDEIIQKLRVICGEIHLSQMDEYLDKLIDGKTAAQSYEELKTVLAENEDNLKMLYCQLECARRVFDQYQKKSIPQIVYMETMKCFTRFIDECKRKNGRMFFDRGWWTYRQLSMKIFRIGELEYEFKEYEGENVIGIHVPSDSNLSKEAVDNSLKQANIFFHTYYGSYPYKKYTCSSWLLSPALEPLLSEQSNILSFQKRFEIIHEEKEDREYIEWLFQVPVNTDNESLPAETSLQKRVKELLLNGGTVGCAYGILNFL</sequence>
<evidence type="ECO:0000313" key="4">
    <source>
        <dbReference type="Proteomes" id="UP001325248"/>
    </source>
</evidence>
<reference evidence="3" key="1">
    <citation type="submission" date="2023-10" db="EMBL/GenBank/DDBJ databases">
        <title>Genome sequence of Blautia coccoides DSM 935.</title>
        <authorList>
            <person name="Boeer T."/>
            <person name="Bengelsdorf F.R."/>
            <person name="Daniel R."/>
            <person name="Poehlein A."/>
        </authorList>
    </citation>
    <scope>NUCLEOTIDE SEQUENCE [LARGE SCALE GENOMIC DNA]</scope>
    <source>
        <strain evidence="3">DSM 935</strain>
    </source>
</reference>
<dbReference type="InterPro" id="IPR041644">
    <property type="entry name" value="GNAT_C"/>
</dbReference>
<dbReference type="Gene3D" id="3.40.630.120">
    <property type="match status" value="1"/>
</dbReference>
<dbReference type="Pfam" id="PF18164">
    <property type="entry name" value="GNAT_C"/>
    <property type="match status" value="1"/>
</dbReference>
<feature type="domain" description="N-acyltransferase N-terminal" evidence="1">
    <location>
        <begin position="1"/>
        <end position="125"/>
    </location>
</feature>
<accession>A0ABZ0U8K1</accession>
<protein>
    <submittedName>
        <fullName evidence="3">Uncharacterized protein</fullName>
    </submittedName>
</protein>
<gene>
    <name evidence="3" type="ORF">BLCOC_13780</name>
</gene>
<evidence type="ECO:0000313" key="3">
    <source>
        <dbReference type="EMBL" id="WPX73037.1"/>
    </source>
</evidence>
<evidence type="ECO:0000259" key="1">
    <source>
        <dbReference type="Pfam" id="PF18082"/>
    </source>
</evidence>
<evidence type="ECO:0000259" key="2">
    <source>
        <dbReference type="Pfam" id="PF18164"/>
    </source>
</evidence>
<name>A0ABZ0U8K1_9FIRM</name>
<dbReference type="Pfam" id="PF18082">
    <property type="entry name" value="NAT_N"/>
    <property type="match status" value="1"/>
</dbReference>
<proteinExistence type="predicted"/>
<feature type="domain" description="GNAT-like C-terminal" evidence="2">
    <location>
        <begin position="127"/>
        <end position="267"/>
    </location>
</feature>
<keyword evidence="4" id="KW-1185">Reference proteome</keyword>
<dbReference type="InterPro" id="IPR041273">
    <property type="entry name" value="NAT_N"/>
</dbReference>